<gene>
    <name evidence="5" type="ORF">Pan14r_10230</name>
</gene>
<dbReference type="AlphaFoldDB" id="A0A5C5XZB3"/>
<accession>A0A5C5XZB3</accession>
<dbReference type="SUPFAM" id="SSF53649">
    <property type="entry name" value="Alkaline phosphatase-like"/>
    <property type="match status" value="1"/>
</dbReference>
<dbReference type="Gene3D" id="3.40.720.10">
    <property type="entry name" value="Alkaline Phosphatase, subunit A"/>
    <property type="match status" value="1"/>
</dbReference>
<reference evidence="5 6" key="1">
    <citation type="submission" date="2019-02" db="EMBL/GenBank/DDBJ databases">
        <title>Deep-cultivation of Planctomycetes and their phenomic and genomic characterization uncovers novel biology.</title>
        <authorList>
            <person name="Wiegand S."/>
            <person name="Jogler M."/>
            <person name="Boedeker C."/>
            <person name="Pinto D."/>
            <person name="Vollmers J."/>
            <person name="Rivas-Marin E."/>
            <person name="Kohn T."/>
            <person name="Peeters S.H."/>
            <person name="Heuer A."/>
            <person name="Rast P."/>
            <person name="Oberbeckmann S."/>
            <person name="Bunk B."/>
            <person name="Jeske O."/>
            <person name="Meyerdierks A."/>
            <person name="Storesund J.E."/>
            <person name="Kallscheuer N."/>
            <person name="Luecker S."/>
            <person name="Lage O.M."/>
            <person name="Pohl T."/>
            <person name="Merkel B.J."/>
            <person name="Hornburger P."/>
            <person name="Mueller R.-W."/>
            <person name="Bruemmer F."/>
            <person name="Labrenz M."/>
            <person name="Spormann A.M."/>
            <person name="Op Den Camp H."/>
            <person name="Overmann J."/>
            <person name="Amann R."/>
            <person name="Jetten M.S.M."/>
            <person name="Mascher T."/>
            <person name="Medema M.H."/>
            <person name="Devos D.P."/>
            <person name="Kaster A.-K."/>
            <person name="Ovreas L."/>
            <person name="Rohde M."/>
            <person name="Galperin M.Y."/>
            <person name="Jogler C."/>
        </authorList>
    </citation>
    <scope>NUCLEOTIDE SEQUENCE [LARGE SCALE GENOMIC DNA]</scope>
    <source>
        <strain evidence="5 6">Pan14r</strain>
    </source>
</reference>
<dbReference type="PANTHER" id="PTHR42693:SF53">
    <property type="entry name" value="ENDO-4-O-SULFATASE"/>
    <property type="match status" value="1"/>
</dbReference>
<name>A0A5C5XZB3_9PLAN</name>
<dbReference type="InterPro" id="IPR017850">
    <property type="entry name" value="Alkaline_phosphatase_core_sf"/>
</dbReference>
<dbReference type="InterPro" id="IPR050738">
    <property type="entry name" value="Sulfatase"/>
</dbReference>
<evidence type="ECO:0000256" key="3">
    <source>
        <dbReference type="SAM" id="SignalP"/>
    </source>
</evidence>
<evidence type="ECO:0000256" key="1">
    <source>
        <dbReference type="ARBA" id="ARBA00008779"/>
    </source>
</evidence>
<dbReference type="InterPro" id="IPR000917">
    <property type="entry name" value="Sulfatase_N"/>
</dbReference>
<keyword evidence="6" id="KW-1185">Reference proteome</keyword>
<evidence type="ECO:0000313" key="5">
    <source>
        <dbReference type="EMBL" id="TWT68776.1"/>
    </source>
</evidence>
<keyword evidence="3" id="KW-0732">Signal</keyword>
<evidence type="ECO:0000259" key="4">
    <source>
        <dbReference type="Pfam" id="PF00884"/>
    </source>
</evidence>
<comment type="similarity">
    <text evidence="1">Belongs to the sulfatase family.</text>
</comment>
<organism evidence="5 6">
    <name type="scientific">Crateriforma conspicua</name>
    <dbReference type="NCBI Taxonomy" id="2527996"/>
    <lineage>
        <taxon>Bacteria</taxon>
        <taxon>Pseudomonadati</taxon>
        <taxon>Planctomycetota</taxon>
        <taxon>Planctomycetia</taxon>
        <taxon>Planctomycetales</taxon>
        <taxon>Planctomycetaceae</taxon>
        <taxon>Crateriforma</taxon>
    </lineage>
</organism>
<dbReference type="Proteomes" id="UP000317238">
    <property type="component" value="Unassembled WGS sequence"/>
</dbReference>
<feature type="domain" description="Sulfatase N-terminal" evidence="4">
    <location>
        <begin position="171"/>
        <end position="318"/>
    </location>
</feature>
<proteinExistence type="inferred from homology"/>
<comment type="caution">
    <text evidence="5">The sequence shown here is derived from an EMBL/GenBank/DDBJ whole genome shotgun (WGS) entry which is preliminary data.</text>
</comment>
<evidence type="ECO:0000256" key="2">
    <source>
        <dbReference type="ARBA" id="ARBA00022801"/>
    </source>
</evidence>
<dbReference type="EMBL" id="SJPL01000001">
    <property type="protein sequence ID" value="TWT68776.1"/>
    <property type="molecule type" value="Genomic_DNA"/>
</dbReference>
<feature type="signal peptide" evidence="3">
    <location>
        <begin position="1"/>
        <end position="28"/>
    </location>
</feature>
<protein>
    <submittedName>
        <fullName evidence="5">Arylsulfatase</fullName>
        <ecNumber evidence="5">3.1.6.1</ecNumber>
    </submittedName>
</protein>
<dbReference type="GO" id="GO:0004065">
    <property type="term" value="F:arylsulfatase activity"/>
    <property type="evidence" value="ECO:0007669"/>
    <property type="project" value="UniProtKB-EC"/>
</dbReference>
<dbReference type="Pfam" id="PF00884">
    <property type="entry name" value="Sulfatase"/>
    <property type="match status" value="2"/>
</dbReference>
<keyword evidence="2 5" id="KW-0378">Hydrolase</keyword>
<dbReference type="CDD" id="cd16027">
    <property type="entry name" value="SGSH"/>
    <property type="match status" value="1"/>
</dbReference>
<feature type="chain" id="PRO_5023055129" evidence="3">
    <location>
        <begin position="29"/>
        <end position="486"/>
    </location>
</feature>
<sequence precursor="true">MLSMKPNPCTWLMGITIAVLASMGTGHCADHPNVMFILAEDQGAQAGYLGTAGLQTPNIDGLARSGIHFTNAMVAYPVCSASKAALYTGLHNHTNGILNNTYNYHKPAEQVTPQERRRPLFRRNRIRDPYVTLTQILHDSGYFQGVTHKLHVLPNEKFPYDQFLHGGRGEIQRFIDTADQSGRPWFLMVNIPHSHRPYPNSDKQAIRVDPNKVQPPSFLPESEVIRKDWSEYLAAIEQTDHAVGEALDALQQTGHTDDTLVVYLSDHGPTYQHGKMTLYDLGLRVPLIFRGPGVVRGQRSDALVSEVDLLPTLLKYCDIDHTFDVPIHGQSIASVVRGDTTSTGREYIYAEISDRGPLPNDGMQERMIFDGRMKLIYRENVDTGWRQVNADSREFPKWGNRVYDETIRLKDRFPVAYRVLAEMDPQNLGGVVPKLELYDLSTDPDELRNRIDDPKYHDDRERLLSELTQWCRQTKDVSVTLGRIKP</sequence>
<dbReference type="EC" id="3.1.6.1" evidence="5"/>
<feature type="domain" description="Sulfatase N-terminal" evidence="4">
    <location>
        <begin position="32"/>
        <end position="164"/>
    </location>
</feature>
<evidence type="ECO:0000313" key="6">
    <source>
        <dbReference type="Proteomes" id="UP000317238"/>
    </source>
</evidence>
<dbReference type="PANTHER" id="PTHR42693">
    <property type="entry name" value="ARYLSULFATASE FAMILY MEMBER"/>
    <property type="match status" value="1"/>
</dbReference>